<evidence type="ECO:0000256" key="6">
    <source>
        <dbReference type="ARBA" id="ARBA00022824"/>
    </source>
</evidence>
<reference evidence="13 14" key="1">
    <citation type="journal article" date="2015" name="Genome Biol. Evol.">
        <title>The genome of winter moth (Operophtera brumata) provides a genomic perspective on sexual dimorphism and phenology.</title>
        <authorList>
            <person name="Derks M.F."/>
            <person name="Smit S."/>
            <person name="Salis L."/>
            <person name="Schijlen E."/>
            <person name="Bossers A."/>
            <person name="Mateman C."/>
            <person name="Pijl A.S."/>
            <person name="de Ridder D."/>
            <person name="Groenen M.A."/>
            <person name="Visser M.E."/>
            <person name="Megens H.J."/>
        </authorList>
    </citation>
    <scope>NUCLEOTIDE SEQUENCE [LARGE SCALE GENOMIC DNA]</scope>
    <source>
        <strain evidence="13">WM2013NL</strain>
        <tissue evidence="13">Head and thorax</tissue>
    </source>
</reference>
<feature type="compositionally biased region" description="Basic residues" evidence="12">
    <location>
        <begin position="286"/>
        <end position="296"/>
    </location>
</feature>
<comment type="subcellular location">
    <subcellularLocation>
        <location evidence="1">Endoplasmic reticulum membrane</location>
        <topology evidence="1">Peripheral membrane protein</topology>
    </subcellularLocation>
    <subcellularLocation>
        <location evidence="2">Preautophagosomal structure membrane</location>
        <topology evidence="2">Peripheral membrane protein</topology>
    </subcellularLocation>
</comment>
<evidence type="ECO:0000313" key="14">
    <source>
        <dbReference type="Proteomes" id="UP000037510"/>
    </source>
</evidence>
<evidence type="ECO:0000256" key="7">
    <source>
        <dbReference type="ARBA" id="ARBA00023006"/>
    </source>
</evidence>
<dbReference type="PANTHER" id="PTHR13190">
    <property type="entry name" value="AUTOPHAGY-RELATED 2, ISOFORM A"/>
    <property type="match status" value="1"/>
</dbReference>
<dbReference type="GO" id="GO:0061908">
    <property type="term" value="C:phagophore"/>
    <property type="evidence" value="ECO:0007669"/>
    <property type="project" value="TreeGrafter"/>
</dbReference>
<evidence type="ECO:0000313" key="13">
    <source>
        <dbReference type="EMBL" id="KOB75883.1"/>
    </source>
</evidence>
<dbReference type="PANTHER" id="PTHR13190:SF1">
    <property type="entry name" value="AUTOPHAGY-RELATED 2, ISOFORM A"/>
    <property type="match status" value="1"/>
</dbReference>
<dbReference type="EMBL" id="JTDY01000785">
    <property type="protein sequence ID" value="KOB75883.1"/>
    <property type="molecule type" value="Genomic_DNA"/>
</dbReference>
<name>A0A0L7LJY8_OPEBR</name>
<dbReference type="AlphaFoldDB" id="A0A0L7LJY8"/>
<keyword evidence="6" id="KW-0256">Endoplasmic reticulum</keyword>
<comment type="catalytic activity">
    <reaction evidence="11">
        <text>a 1,2-diacyl-sn-glycero-3-phosphoethanolamine(in) = a 1,2-diacyl-sn-glycero-3-phosphoethanolamine(out)</text>
        <dbReference type="Rhea" id="RHEA:38895"/>
        <dbReference type="ChEBI" id="CHEBI:64612"/>
    </reaction>
</comment>
<comment type="catalytic activity">
    <reaction evidence="10">
        <text>a 1,2-diacyl-sn-glycero-3-phospho-L-serine(in) = a 1,2-diacyl-sn-glycero-3-phospho-L-serine(out)</text>
        <dbReference type="Rhea" id="RHEA:38663"/>
        <dbReference type="ChEBI" id="CHEBI:57262"/>
    </reaction>
</comment>
<keyword evidence="5" id="KW-0813">Transport</keyword>
<evidence type="ECO:0000256" key="3">
    <source>
        <dbReference type="ARBA" id="ARBA00009714"/>
    </source>
</evidence>
<keyword evidence="7" id="KW-0072">Autophagy</keyword>
<evidence type="ECO:0000256" key="5">
    <source>
        <dbReference type="ARBA" id="ARBA00022448"/>
    </source>
</evidence>
<accession>A0A0L7LJY8</accession>
<organism evidence="13 14">
    <name type="scientific">Operophtera brumata</name>
    <name type="common">Winter moth</name>
    <name type="synonym">Phalaena brumata</name>
    <dbReference type="NCBI Taxonomy" id="104452"/>
    <lineage>
        <taxon>Eukaryota</taxon>
        <taxon>Metazoa</taxon>
        <taxon>Ecdysozoa</taxon>
        <taxon>Arthropoda</taxon>
        <taxon>Hexapoda</taxon>
        <taxon>Insecta</taxon>
        <taxon>Pterygota</taxon>
        <taxon>Neoptera</taxon>
        <taxon>Endopterygota</taxon>
        <taxon>Lepidoptera</taxon>
        <taxon>Glossata</taxon>
        <taxon>Ditrysia</taxon>
        <taxon>Geometroidea</taxon>
        <taxon>Geometridae</taxon>
        <taxon>Larentiinae</taxon>
        <taxon>Operophtera</taxon>
    </lineage>
</organism>
<feature type="compositionally biased region" description="Polar residues" evidence="12">
    <location>
        <begin position="260"/>
        <end position="269"/>
    </location>
</feature>
<evidence type="ECO:0000256" key="4">
    <source>
        <dbReference type="ARBA" id="ARBA00018070"/>
    </source>
</evidence>
<evidence type="ECO:0000256" key="8">
    <source>
        <dbReference type="ARBA" id="ARBA00023055"/>
    </source>
</evidence>
<evidence type="ECO:0000256" key="1">
    <source>
        <dbReference type="ARBA" id="ARBA00004406"/>
    </source>
</evidence>
<dbReference type="InterPro" id="IPR026849">
    <property type="entry name" value="ATG2"/>
</dbReference>
<keyword evidence="8" id="KW-0445">Lipid transport</keyword>
<feature type="non-terminal residue" evidence="13">
    <location>
        <position position="1"/>
    </location>
</feature>
<gene>
    <name evidence="13" type="ORF">OBRU01_06791</name>
</gene>
<evidence type="ECO:0000256" key="12">
    <source>
        <dbReference type="SAM" id="MobiDB-lite"/>
    </source>
</evidence>
<dbReference type="Proteomes" id="UP000037510">
    <property type="component" value="Unassembled WGS sequence"/>
</dbReference>
<feature type="region of interest" description="Disordered" evidence="12">
    <location>
        <begin position="257"/>
        <end position="309"/>
    </location>
</feature>
<comment type="caution">
    <text evidence="13">The sequence shown here is derived from an EMBL/GenBank/DDBJ whole genome shotgun (WGS) entry which is preliminary data.</text>
</comment>
<evidence type="ECO:0000256" key="2">
    <source>
        <dbReference type="ARBA" id="ARBA00004623"/>
    </source>
</evidence>
<dbReference type="GO" id="GO:0005789">
    <property type="term" value="C:endoplasmic reticulum membrane"/>
    <property type="evidence" value="ECO:0007669"/>
    <property type="project" value="UniProtKB-SubCell"/>
</dbReference>
<evidence type="ECO:0000256" key="11">
    <source>
        <dbReference type="ARBA" id="ARBA00024615"/>
    </source>
</evidence>
<proteinExistence type="inferred from homology"/>
<dbReference type="GO" id="GO:0043495">
    <property type="term" value="F:protein-membrane adaptor activity"/>
    <property type="evidence" value="ECO:0007669"/>
    <property type="project" value="TreeGrafter"/>
</dbReference>
<protein>
    <recommendedName>
        <fullName evidence="4">Autophagy-related protein 2</fullName>
    </recommendedName>
</protein>
<feature type="non-terminal residue" evidence="13">
    <location>
        <position position="648"/>
    </location>
</feature>
<dbReference type="GO" id="GO:0034045">
    <property type="term" value="C:phagophore assembly site membrane"/>
    <property type="evidence" value="ECO:0007669"/>
    <property type="project" value="UniProtKB-SubCell"/>
</dbReference>
<sequence length="648" mass="72750">MAEFTSNSIELSSIHLEFNLPILRLGTHRPAPEKIDTHNFCLTFKVGKGLLSIYAPVRSTIYPSGKGVMVKERLEPKDMFTLALKVDPDSETPNLKATLRHRGDKGIAWLTQLMDVLDVLDYPVPGPLYLPIRTVLSLGNFSVSSNLIAATNTSCLRFLAQECMLFLYHLQGTKSNVAVPQDDDKQPDLNKDYVCVMDLGLFELIRRKTHRRNKRTISHSTEKEGVEIFFFPDESNIKRQMMDATELEDPKSMEYEDNVMESSQDSKPMNVQVAKDLGDPSTPKSTPKKAKRKKSAPRSQGQDNEMDEPVVNWIGGPGPVYMCDNHFTVPAARSDVLKAPKSFPLPVLSRSKEYEPYESGRALTAAYRSAGVSWAPGADRVRARNAPATRRELRTRGGTLAISKIEVIDQLVCSDINKLLSQYKLKDEPERVNAHMTTPTHRPPVMSIASHLKDPPPTPTSLGDGDSLSLNETVIRDEEPLMETYEAERLVSENLIQLEEDFNKLGIGQEKPVAKLPVDSEPIDDSPIYFSNRHPRLSVAASGTVAARRPPRARHTARRGLLHGAHRRRRARHHHQAPAAHTVTILYERYYKKMVKGVPKYFLISVNYPSAITDSTLLWETLYFACVVKTPVKNPTGKCYSNILLICY</sequence>
<keyword evidence="9" id="KW-0472">Membrane</keyword>
<dbReference type="GO" id="GO:0061723">
    <property type="term" value="P:glycophagy"/>
    <property type="evidence" value="ECO:0007669"/>
    <property type="project" value="TreeGrafter"/>
</dbReference>
<evidence type="ECO:0000256" key="10">
    <source>
        <dbReference type="ARBA" id="ARBA00024479"/>
    </source>
</evidence>
<dbReference type="STRING" id="104452.A0A0L7LJY8"/>
<dbReference type="GO" id="GO:0000045">
    <property type="term" value="P:autophagosome assembly"/>
    <property type="evidence" value="ECO:0007669"/>
    <property type="project" value="TreeGrafter"/>
</dbReference>
<comment type="similarity">
    <text evidence="3">Belongs to the ATG2 family.</text>
</comment>
<evidence type="ECO:0000256" key="9">
    <source>
        <dbReference type="ARBA" id="ARBA00023136"/>
    </source>
</evidence>
<dbReference type="GO" id="GO:0000422">
    <property type="term" value="P:autophagy of mitochondrion"/>
    <property type="evidence" value="ECO:0007669"/>
    <property type="project" value="TreeGrafter"/>
</dbReference>
<dbReference type="GO" id="GO:0034727">
    <property type="term" value="P:piecemeal microautophagy of the nucleus"/>
    <property type="evidence" value="ECO:0007669"/>
    <property type="project" value="TreeGrafter"/>
</dbReference>
<dbReference type="GO" id="GO:0061709">
    <property type="term" value="P:reticulophagy"/>
    <property type="evidence" value="ECO:0007669"/>
    <property type="project" value="TreeGrafter"/>
</dbReference>
<dbReference type="GO" id="GO:0006869">
    <property type="term" value="P:lipid transport"/>
    <property type="evidence" value="ECO:0007669"/>
    <property type="project" value="UniProtKB-KW"/>
</dbReference>
<keyword evidence="14" id="KW-1185">Reference proteome</keyword>
<dbReference type="GO" id="GO:0032266">
    <property type="term" value="F:phosphatidylinositol-3-phosphate binding"/>
    <property type="evidence" value="ECO:0007669"/>
    <property type="project" value="TreeGrafter"/>
</dbReference>